<organism evidence="2 3">
    <name type="scientific">Candidatus Woesebacteria bacterium RBG_13_36_22</name>
    <dbReference type="NCBI Taxonomy" id="1802478"/>
    <lineage>
        <taxon>Bacteria</taxon>
        <taxon>Candidatus Woeseibacteriota</taxon>
    </lineage>
</organism>
<dbReference type="Proteomes" id="UP000176939">
    <property type="component" value="Unassembled WGS sequence"/>
</dbReference>
<dbReference type="Pfam" id="PF18894">
    <property type="entry name" value="PhageMetallopep"/>
    <property type="match status" value="1"/>
</dbReference>
<name>A0A1F7X1I0_9BACT</name>
<dbReference type="InterPro" id="IPR043998">
    <property type="entry name" value="Put_Metallopep"/>
</dbReference>
<evidence type="ECO:0000313" key="2">
    <source>
        <dbReference type="EMBL" id="OGM08155.1"/>
    </source>
</evidence>
<reference evidence="2 3" key="1">
    <citation type="journal article" date="2016" name="Nat. Commun.">
        <title>Thousands of microbial genomes shed light on interconnected biogeochemical processes in an aquifer system.</title>
        <authorList>
            <person name="Anantharaman K."/>
            <person name="Brown C.T."/>
            <person name="Hug L.A."/>
            <person name="Sharon I."/>
            <person name="Castelle C.J."/>
            <person name="Probst A.J."/>
            <person name="Thomas B.C."/>
            <person name="Singh A."/>
            <person name="Wilkins M.J."/>
            <person name="Karaoz U."/>
            <person name="Brodie E.L."/>
            <person name="Williams K.H."/>
            <person name="Hubbard S.S."/>
            <person name="Banfield J.F."/>
        </authorList>
    </citation>
    <scope>NUCLEOTIDE SEQUENCE [LARGE SCALE GENOMIC DNA]</scope>
</reference>
<dbReference type="AlphaFoldDB" id="A0A1F7X1I0"/>
<dbReference type="EMBL" id="MGFQ01000056">
    <property type="protein sequence ID" value="OGM08155.1"/>
    <property type="molecule type" value="Genomic_DNA"/>
</dbReference>
<gene>
    <name evidence="2" type="ORF">A2Z67_03915</name>
</gene>
<sequence>MQYEFAPEVEEVAKPIVGAYHKHLEKANISYIFRDKAWKNFDSRVVLGRAAKRNELDQLLSPKREDFVIIVGKDRWEKMTDVEKRYLVDHELCHCGISVDAQGGTKFVVRGHVIEEFPENLARFEHRRQMLGKLIENPPSPISVSQNRKIEVGE</sequence>
<protein>
    <recommendedName>
        <fullName evidence="1">Putative phage metallopeptidase domain-containing protein</fullName>
    </recommendedName>
</protein>
<feature type="domain" description="Putative phage metallopeptidase" evidence="1">
    <location>
        <begin position="2"/>
        <end position="135"/>
    </location>
</feature>
<evidence type="ECO:0000259" key="1">
    <source>
        <dbReference type="Pfam" id="PF18894"/>
    </source>
</evidence>
<comment type="caution">
    <text evidence="2">The sequence shown here is derived from an EMBL/GenBank/DDBJ whole genome shotgun (WGS) entry which is preliminary data.</text>
</comment>
<proteinExistence type="predicted"/>
<accession>A0A1F7X1I0</accession>
<evidence type="ECO:0000313" key="3">
    <source>
        <dbReference type="Proteomes" id="UP000176939"/>
    </source>
</evidence>